<evidence type="ECO:0000313" key="6">
    <source>
        <dbReference type="Proteomes" id="UP001169006"/>
    </source>
</evidence>
<name>A0ABT8SV91_9HYPH</name>
<organism evidence="5 6">
    <name type="scientific">Rhizobium oryzicola</name>
    <dbReference type="NCBI Taxonomy" id="1232668"/>
    <lineage>
        <taxon>Bacteria</taxon>
        <taxon>Pseudomonadati</taxon>
        <taxon>Pseudomonadota</taxon>
        <taxon>Alphaproteobacteria</taxon>
        <taxon>Hyphomicrobiales</taxon>
        <taxon>Rhizobiaceae</taxon>
        <taxon>Rhizobium/Agrobacterium group</taxon>
        <taxon>Rhizobium</taxon>
    </lineage>
</organism>
<evidence type="ECO:0000259" key="4">
    <source>
        <dbReference type="PROSITE" id="PS50043"/>
    </source>
</evidence>
<dbReference type="SUPFAM" id="SSF46894">
    <property type="entry name" value="C-terminal effector domain of the bipartite response regulators"/>
    <property type="match status" value="1"/>
</dbReference>
<keyword evidence="2" id="KW-0238">DNA-binding</keyword>
<comment type="caution">
    <text evidence="5">The sequence shown here is derived from an EMBL/GenBank/DDBJ whole genome shotgun (WGS) entry which is preliminary data.</text>
</comment>
<evidence type="ECO:0000256" key="1">
    <source>
        <dbReference type="ARBA" id="ARBA00023015"/>
    </source>
</evidence>
<evidence type="ECO:0000256" key="2">
    <source>
        <dbReference type="ARBA" id="ARBA00023125"/>
    </source>
</evidence>
<evidence type="ECO:0000313" key="5">
    <source>
        <dbReference type="EMBL" id="MDO1582281.1"/>
    </source>
</evidence>
<dbReference type="InterPro" id="IPR016032">
    <property type="entry name" value="Sig_transdc_resp-reg_C-effctor"/>
</dbReference>
<dbReference type="InterPro" id="IPR036388">
    <property type="entry name" value="WH-like_DNA-bd_sf"/>
</dbReference>
<dbReference type="RefSeq" id="WP_302076421.1">
    <property type="nucleotide sequence ID" value="NZ_JAUKWQ010000002.1"/>
</dbReference>
<dbReference type="InterPro" id="IPR036693">
    <property type="entry name" value="TF_LuxR_autoind-bd_dom_sf"/>
</dbReference>
<dbReference type="CDD" id="cd06170">
    <property type="entry name" value="LuxR_C_like"/>
    <property type="match status" value="1"/>
</dbReference>
<dbReference type="Proteomes" id="UP001169006">
    <property type="component" value="Unassembled WGS sequence"/>
</dbReference>
<reference evidence="5" key="2">
    <citation type="submission" date="2023-07" db="EMBL/GenBank/DDBJ databases">
        <authorList>
            <person name="Sun H."/>
        </authorList>
    </citation>
    <scope>NUCLEOTIDE SEQUENCE</scope>
    <source>
        <strain evidence="5">05753</strain>
    </source>
</reference>
<dbReference type="Gene3D" id="3.30.450.80">
    <property type="entry name" value="Transcription factor LuxR-like, autoinducer-binding domain"/>
    <property type="match status" value="1"/>
</dbReference>
<dbReference type="PANTHER" id="PTHR44688:SF16">
    <property type="entry name" value="DNA-BINDING TRANSCRIPTIONAL ACTIVATOR DEVR_DOSR"/>
    <property type="match status" value="1"/>
</dbReference>
<dbReference type="Gene3D" id="1.10.10.10">
    <property type="entry name" value="Winged helix-like DNA-binding domain superfamily/Winged helix DNA-binding domain"/>
    <property type="match status" value="1"/>
</dbReference>
<sequence length="242" mass="27286">MIITLEKQSPIGREISAAETRESILNALKKLPREFGLKHFSLMRAPGPDDEAIEPLVAESSLPKLFFRELDSARVMTLCPIVPLLKNIALPLCFSYLEDEWQASNIAMPKIVANFFINHGIITSVIMPLQSRDGSMFLMRLDGDRSILSLPELNELGMLTLQAFTVLDRLQHDDSVDKTTLTRRELEVLRWTSQGKTSAEIADILSLSEHTVNAYLNKAIRKLNCVNRTQLVAKALRLRMIT</sequence>
<accession>A0ABT8SV91</accession>
<dbReference type="SMART" id="SM00421">
    <property type="entry name" value="HTH_LUXR"/>
    <property type="match status" value="1"/>
</dbReference>
<keyword evidence="1" id="KW-0805">Transcription regulation</keyword>
<dbReference type="Pfam" id="PF00196">
    <property type="entry name" value="GerE"/>
    <property type="match status" value="1"/>
</dbReference>
<dbReference type="SUPFAM" id="SSF75516">
    <property type="entry name" value="Pheromone-binding domain of LuxR-like quorum-sensing transcription factors"/>
    <property type="match status" value="1"/>
</dbReference>
<reference evidence="5" key="1">
    <citation type="journal article" date="2015" name="Int. J. Syst. Evol. Microbiol.">
        <title>Rhizobium oryzicola sp. nov., potential plant-growth-promoting endophytic bacteria isolated from rice roots.</title>
        <authorList>
            <person name="Zhang X.X."/>
            <person name="Gao J.S."/>
            <person name="Cao Y.H."/>
            <person name="Sheirdil R.A."/>
            <person name="Wang X.C."/>
            <person name="Zhang L."/>
        </authorList>
    </citation>
    <scope>NUCLEOTIDE SEQUENCE</scope>
    <source>
        <strain evidence="5">05753</strain>
    </source>
</reference>
<dbReference type="EMBL" id="JAUKWQ010000002">
    <property type="protein sequence ID" value="MDO1582281.1"/>
    <property type="molecule type" value="Genomic_DNA"/>
</dbReference>
<feature type="domain" description="HTH luxR-type" evidence="4">
    <location>
        <begin position="174"/>
        <end position="239"/>
    </location>
</feature>
<keyword evidence="6" id="KW-1185">Reference proteome</keyword>
<evidence type="ECO:0000256" key="3">
    <source>
        <dbReference type="ARBA" id="ARBA00023163"/>
    </source>
</evidence>
<keyword evidence="3" id="KW-0804">Transcription</keyword>
<gene>
    <name evidence="5" type="ORF">Q2T52_09240</name>
</gene>
<dbReference type="InterPro" id="IPR000792">
    <property type="entry name" value="Tscrpt_reg_LuxR_C"/>
</dbReference>
<dbReference type="PROSITE" id="PS50043">
    <property type="entry name" value="HTH_LUXR_2"/>
    <property type="match status" value="1"/>
</dbReference>
<dbReference type="PANTHER" id="PTHR44688">
    <property type="entry name" value="DNA-BINDING TRANSCRIPTIONAL ACTIVATOR DEVR_DOSR"/>
    <property type="match status" value="1"/>
</dbReference>
<dbReference type="PRINTS" id="PR00038">
    <property type="entry name" value="HTHLUXR"/>
</dbReference>
<protein>
    <submittedName>
        <fullName evidence="5">LuxR C-terminal-related transcriptional regulator</fullName>
    </submittedName>
</protein>
<proteinExistence type="predicted"/>